<dbReference type="EMBL" id="CDMY01000235">
    <property type="protein sequence ID" value="CEL95689.1"/>
    <property type="molecule type" value="Genomic_DNA"/>
</dbReference>
<evidence type="ECO:0000259" key="2">
    <source>
        <dbReference type="Pfam" id="PF25021"/>
    </source>
</evidence>
<reference evidence="3 4" key="1">
    <citation type="submission" date="2014-11" db="EMBL/GenBank/DDBJ databases">
        <authorList>
            <person name="Zhu J."/>
            <person name="Qi W."/>
            <person name="Song R."/>
        </authorList>
    </citation>
    <scope>NUCLEOTIDE SEQUENCE [LARGE SCALE GENOMIC DNA]</scope>
</reference>
<dbReference type="InterPro" id="IPR011042">
    <property type="entry name" value="6-blade_b-propeller_TolB-like"/>
</dbReference>
<feature type="compositionally biased region" description="Pro residues" evidence="1">
    <location>
        <begin position="1"/>
        <end position="10"/>
    </location>
</feature>
<dbReference type="PANTHER" id="PTHR46388:SF2">
    <property type="entry name" value="NHL REPEAT-CONTAINING PROTEIN 2"/>
    <property type="match status" value="1"/>
</dbReference>
<evidence type="ECO:0000313" key="4">
    <source>
        <dbReference type="Proteomes" id="UP000041254"/>
    </source>
</evidence>
<organism evidence="3 4">
    <name type="scientific">Vitrella brassicaformis (strain CCMP3155)</name>
    <dbReference type="NCBI Taxonomy" id="1169540"/>
    <lineage>
        <taxon>Eukaryota</taxon>
        <taxon>Sar</taxon>
        <taxon>Alveolata</taxon>
        <taxon>Colpodellida</taxon>
        <taxon>Vitrellaceae</taxon>
        <taxon>Vitrella</taxon>
    </lineage>
</organism>
<feature type="region of interest" description="Disordered" evidence="1">
    <location>
        <begin position="1"/>
        <end position="21"/>
    </location>
</feature>
<dbReference type="PhylomeDB" id="A0A0G4EGV0"/>
<dbReference type="InterPro" id="IPR056822">
    <property type="entry name" value="TEN_NHL"/>
</dbReference>
<dbReference type="VEuPathDB" id="CryptoDB:Vbra_12012"/>
<protein>
    <recommendedName>
        <fullName evidence="2">Teneurin NHL domain-containing protein</fullName>
    </recommendedName>
</protein>
<accession>A0A0G4EGV0</accession>
<proteinExistence type="predicted"/>
<dbReference type="Gene3D" id="2.120.10.30">
    <property type="entry name" value="TolB, C-terminal domain"/>
    <property type="match status" value="4"/>
</dbReference>
<keyword evidence="4" id="KW-1185">Reference proteome</keyword>
<dbReference type="SUPFAM" id="SSF101898">
    <property type="entry name" value="NHL repeat"/>
    <property type="match status" value="1"/>
</dbReference>
<dbReference type="STRING" id="1169540.A0A0G4EGV0"/>
<dbReference type="OrthoDB" id="440209at2759"/>
<dbReference type="Pfam" id="PF25021">
    <property type="entry name" value="TEN_NHL"/>
    <property type="match status" value="1"/>
</dbReference>
<evidence type="ECO:0000313" key="3">
    <source>
        <dbReference type="EMBL" id="CEL95689.1"/>
    </source>
</evidence>
<dbReference type="InParanoid" id="A0A0G4EGV0"/>
<dbReference type="AlphaFoldDB" id="A0A0G4EGV0"/>
<dbReference type="OMA" id="HGLCFYG"/>
<dbReference type="PANTHER" id="PTHR46388">
    <property type="entry name" value="NHL REPEAT-CONTAINING PROTEIN 2"/>
    <property type="match status" value="1"/>
</dbReference>
<dbReference type="Proteomes" id="UP000041254">
    <property type="component" value="Unassembled WGS sequence"/>
</dbReference>
<evidence type="ECO:0000256" key="1">
    <source>
        <dbReference type="SAM" id="MobiDB-lite"/>
    </source>
</evidence>
<gene>
    <name evidence="3" type="ORF">Vbra_12012</name>
</gene>
<name>A0A0G4EGV0_VITBC</name>
<feature type="domain" description="Teneurin NHL" evidence="2">
    <location>
        <begin position="152"/>
        <end position="385"/>
    </location>
</feature>
<sequence length="411" mass="42493">MESSTGPPPVSTTTRTDKAAGVPIGTIHTVAGCGEDGLYGDGGKATEAKLSQPFGLTVSGGGNKRIFLADTVNCRIRVVDVSTGTIHSCVGTGLSGFEGDGGRAISCRLYWPYGVSTPPRAADVLYIADTRNQRIRRVDLREGTIRSIAGVSEDEGKDEGPAMQCLLRRPTGLVATADNALLYVSDSHNNKIRCLDIKNGRLRTLAGSGPSLTKKGSKASRAFSKSESGIAATFQYPTGVALNSTGSTLYVADQLNHQIKAVNTKTGEVSVVAGSGEGGLSGDGGPAHEAELQKPTGVAVSADDSRLYIADRRNFVVRMVTLKEKEEAFITTVAGTGSEGDAADGTAADKAGLDGPSDVCTDMGEGGSGEVVYIADCDNHTIRRLAWQAAAAASPAGGPARRTSVPTVQLF</sequence>